<dbReference type="Proteomes" id="UP001260188">
    <property type="component" value="Unassembled WGS sequence"/>
</dbReference>
<dbReference type="EMBL" id="JAVIZA010000001">
    <property type="protein sequence ID" value="MDR6165982.1"/>
    <property type="molecule type" value="Genomic_DNA"/>
</dbReference>
<evidence type="ECO:0000313" key="1">
    <source>
        <dbReference type="EMBL" id="MDR6165982.1"/>
    </source>
</evidence>
<reference evidence="1 2" key="1">
    <citation type="submission" date="2023-08" db="EMBL/GenBank/DDBJ databases">
        <title>Functional and genomic diversity of the sorghum phyllosphere microbiome.</title>
        <authorList>
            <person name="Shade A."/>
        </authorList>
    </citation>
    <scope>NUCLEOTIDE SEQUENCE [LARGE SCALE GENOMIC DNA]</scope>
    <source>
        <strain evidence="1 2">SORGH_AS_0919</strain>
    </source>
</reference>
<evidence type="ECO:0008006" key="3">
    <source>
        <dbReference type="Google" id="ProtNLM"/>
    </source>
</evidence>
<sequence length="150" mass="15733">MTTTTASPADSDAAAFAAAEETYRAYVEALNAVDLADPSTFEPVYALTTGEILESDRKALSGYNASGVTMSGRTEVKEVVPHSVDGDVAELYVCIDVSSVTLTNADGESMVPPDREPIQAMLVTAERDPQLDTGALLIDVVSTLEGPTCD</sequence>
<keyword evidence="2" id="KW-1185">Reference proteome</keyword>
<proteinExistence type="predicted"/>
<comment type="caution">
    <text evidence="1">The sequence shown here is derived from an EMBL/GenBank/DDBJ whole genome shotgun (WGS) entry which is preliminary data.</text>
</comment>
<dbReference type="RefSeq" id="WP_103840814.1">
    <property type="nucleotide sequence ID" value="NZ_JAVIZA010000001.1"/>
</dbReference>
<gene>
    <name evidence="1" type="ORF">QE367_000186</name>
</gene>
<evidence type="ECO:0000313" key="2">
    <source>
        <dbReference type="Proteomes" id="UP001260188"/>
    </source>
</evidence>
<accession>A0ABU1HWG2</accession>
<protein>
    <recommendedName>
        <fullName evidence="3">Nuclear transport factor 2 family protein</fullName>
    </recommendedName>
</protein>
<organism evidence="1 2">
    <name type="scientific">Microbacterium paludicola</name>
    <dbReference type="NCBI Taxonomy" id="300019"/>
    <lineage>
        <taxon>Bacteria</taxon>
        <taxon>Bacillati</taxon>
        <taxon>Actinomycetota</taxon>
        <taxon>Actinomycetes</taxon>
        <taxon>Micrococcales</taxon>
        <taxon>Microbacteriaceae</taxon>
        <taxon>Microbacterium</taxon>
    </lineage>
</organism>
<name>A0ABU1HWG2_9MICO</name>